<reference evidence="2 3" key="1">
    <citation type="submission" date="2020-08" db="EMBL/GenBank/DDBJ databases">
        <title>Whole genome shotgun sequence of Actinocatenispora thailandica NBRC 105041.</title>
        <authorList>
            <person name="Komaki H."/>
            <person name="Tamura T."/>
        </authorList>
    </citation>
    <scope>NUCLEOTIDE SEQUENCE [LARGE SCALE GENOMIC DNA]</scope>
    <source>
        <strain evidence="2 3">NBRC 105041</strain>
    </source>
</reference>
<keyword evidence="3" id="KW-1185">Reference proteome</keyword>
<dbReference type="InterPro" id="IPR051604">
    <property type="entry name" value="Ergot_Alk_Oxidoreductase"/>
</dbReference>
<feature type="domain" description="NAD(P)-binding" evidence="1">
    <location>
        <begin position="8"/>
        <end position="177"/>
    </location>
</feature>
<evidence type="ECO:0000313" key="3">
    <source>
        <dbReference type="Proteomes" id="UP000611640"/>
    </source>
</evidence>
<name>A0A7R7DPU9_9ACTN</name>
<protein>
    <submittedName>
        <fullName evidence="2">Nucleotide-diphosphate-sugar epimerase</fullName>
    </submittedName>
</protein>
<dbReference type="Gene3D" id="3.90.25.10">
    <property type="entry name" value="UDP-galactose 4-epimerase, domain 1"/>
    <property type="match status" value="1"/>
</dbReference>
<dbReference type="RefSeq" id="WP_203962004.1">
    <property type="nucleotide sequence ID" value="NZ_AP023355.1"/>
</dbReference>
<dbReference type="PANTHER" id="PTHR43162">
    <property type="match status" value="1"/>
</dbReference>
<dbReference type="InterPro" id="IPR016040">
    <property type="entry name" value="NAD(P)-bd_dom"/>
</dbReference>
<dbReference type="EMBL" id="AP023355">
    <property type="protein sequence ID" value="BCJ35476.1"/>
    <property type="molecule type" value="Genomic_DNA"/>
</dbReference>
<dbReference type="SUPFAM" id="SSF51735">
    <property type="entry name" value="NAD(P)-binding Rossmann-fold domains"/>
    <property type="match status" value="1"/>
</dbReference>
<evidence type="ECO:0000259" key="1">
    <source>
        <dbReference type="Pfam" id="PF13460"/>
    </source>
</evidence>
<dbReference type="Pfam" id="PF13460">
    <property type="entry name" value="NAD_binding_10"/>
    <property type="match status" value="1"/>
</dbReference>
<dbReference type="Proteomes" id="UP000611640">
    <property type="component" value="Chromosome"/>
</dbReference>
<dbReference type="InterPro" id="IPR036291">
    <property type="entry name" value="NAD(P)-bd_dom_sf"/>
</dbReference>
<dbReference type="PANTHER" id="PTHR43162:SF1">
    <property type="entry name" value="PRESTALK A DIFFERENTIATION PROTEIN A"/>
    <property type="match status" value="1"/>
</dbReference>
<dbReference type="KEGG" id="atl:Athai_29790"/>
<dbReference type="AlphaFoldDB" id="A0A7R7DPU9"/>
<sequence length="280" mass="28976">METILVTGATGHVGRQVVEQLTAAGHPVRAMTRSPASARLAPTVETVAGDLADPASLTAALDGVGAVFLIWPFGHPRGAEAAVDAIAERAERIVYLSTLGAATGAGGIVGMHGRLEQLVESAAPAWTLLRPSGFAANTLGWAAQLRRGDEVRAPYPGLTRPLIDERDIAAVAVEALTTGGHDGARHPLTGPAALSQVEQVATIGEVLGRPLRFVEVDRAQARRDLVAAGLPSPFADSVLAGQAAQLDNPEPVLGTVADLTGRPAHTYRDWVVAHTADFTG</sequence>
<dbReference type="Gene3D" id="3.40.50.720">
    <property type="entry name" value="NAD(P)-binding Rossmann-like Domain"/>
    <property type="match status" value="1"/>
</dbReference>
<evidence type="ECO:0000313" key="2">
    <source>
        <dbReference type="EMBL" id="BCJ35476.1"/>
    </source>
</evidence>
<proteinExistence type="predicted"/>
<organism evidence="2 3">
    <name type="scientific">Actinocatenispora thailandica</name>
    <dbReference type="NCBI Taxonomy" id="227318"/>
    <lineage>
        <taxon>Bacteria</taxon>
        <taxon>Bacillati</taxon>
        <taxon>Actinomycetota</taxon>
        <taxon>Actinomycetes</taxon>
        <taxon>Micromonosporales</taxon>
        <taxon>Micromonosporaceae</taxon>
        <taxon>Actinocatenispora</taxon>
    </lineage>
</organism>
<accession>A0A7R7DPU9</accession>
<gene>
    <name evidence="2" type="ORF">Athai_29790</name>
</gene>